<keyword evidence="3" id="KW-0460">Magnesium</keyword>
<gene>
    <name evidence="4" type="ORF">ZEAMMB73_Zm00001d039695</name>
</gene>
<keyword evidence="4" id="KW-0489">Methyltransferase</keyword>
<evidence type="ECO:0000256" key="2">
    <source>
        <dbReference type="ARBA" id="ARBA00022723"/>
    </source>
</evidence>
<dbReference type="Gene3D" id="3.40.50.150">
    <property type="entry name" value="Vaccinia Virus protein VP39"/>
    <property type="match status" value="1"/>
</dbReference>
<comment type="similarity">
    <text evidence="1">Belongs to the methyltransferase superfamily. Type-7 methyltransferase family. SABATH subfamily.</text>
</comment>
<evidence type="ECO:0000256" key="3">
    <source>
        <dbReference type="ARBA" id="ARBA00022842"/>
    </source>
</evidence>
<dbReference type="GO" id="GO:0046872">
    <property type="term" value="F:metal ion binding"/>
    <property type="evidence" value="ECO:0007669"/>
    <property type="project" value="UniProtKB-KW"/>
</dbReference>
<dbReference type="SMR" id="A0A1D6MKM9"/>
<name>A0A1D6MKM9_MAIZE</name>
<dbReference type="GO" id="GO:0008168">
    <property type="term" value="F:methyltransferase activity"/>
    <property type="evidence" value="ECO:0007669"/>
    <property type="project" value="UniProtKB-KW"/>
</dbReference>
<accession>A0A1D6MKM9</accession>
<dbReference type="PaxDb" id="4577-GRMZM2G033126_P01"/>
<evidence type="ECO:0000313" key="4">
    <source>
        <dbReference type="EMBL" id="ONM29768.1"/>
    </source>
</evidence>
<organism evidence="4">
    <name type="scientific">Zea mays</name>
    <name type="common">Maize</name>
    <dbReference type="NCBI Taxonomy" id="4577"/>
    <lineage>
        <taxon>Eukaryota</taxon>
        <taxon>Viridiplantae</taxon>
        <taxon>Streptophyta</taxon>
        <taxon>Embryophyta</taxon>
        <taxon>Tracheophyta</taxon>
        <taxon>Spermatophyta</taxon>
        <taxon>Magnoliopsida</taxon>
        <taxon>Liliopsida</taxon>
        <taxon>Poales</taxon>
        <taxon>Poaceae</taxon>
        <taxon>PACMAD clade</taxon>
        <taxon>Panicoideae</taxon>
        <taxon>Andropogonodae</taxon>
        <taxon>Andropogoneae</taxon>
        <taxon>Tripsacinae</taxon>
        <taxon>Zea</taxon>
    </lineage>
</organism>
<dbReference type="Gene3D" id="1.10.1200.270">
    <property type="entry name" value="Methyltransferase, alpha-helical capping domain"/>
    <property type="match status" value="3"/>
</dbReference>
<dbReference type="EMBL" id="CM007649">
    <property type="protein sequence ID" value="ONM29768.1"/>
    <property type="molecule type" value="Genomic_DNA"/>
</dbReference>
<dbReference type="ExpressionAtlas" id="A0A1D6MKM9">
    <property type="expression patterns" value="baseline"/>
</dbReference>
<dbReference type="Pfam" id="PF03492">
    <property type="entry name" value="Methyltransf_7"/>
    <property type="match status" value="3"/>
</dbReference>
<dbReference type="InterPro" id="IPR042086">
    <property type="entry name" value="MeTrfase_capping"/>
</dbReference>
<dbReference type="PANTHER" id="PTHR31009">
    <property type="entry name" value="S-ADENOSYL-L-METHIONINE:CARBOXYL METHYLTRANSFERASE FAMILY PROTEIN"/>
    <property type="match status" value="1"/>
</dbReference>
<dbReference type="STRING" id="4577.A0A1D6MKM9"/>
<evidence type="ECO:0000256" key="1">
    <source>
        <dbReference type="ARBA" id="ARBA00008908"/>
    </source>
</evidence>
<proteinExistence type="inferred from homology"/>
<protein>
    <submittedName>
        <fullName evidence="4">S-adenosyl-L-methionine-dependent methyltransferase superfamily protein</fullName>
    </submittedName>
</protein>
<dbReference type="InParanoid" id="A0A1D6MKM9"/>
<dbReference type="InterPro" id="IPR005299">
    <property type="entry name" value="MeTrfase_7"/>
</dbReference>
<dbReference type="AlphaFoldDB" id="A0A1D6MKM9"/>
<dbReference type="OMA" id="SMLTHHF"/>
<reference evidence="4" key="1">
    <citation type="submission" date="2015-12" db="EMBL/GenBank/DDBJ databases">
        <title>Update maize B73 reference genome by single molecule sequencing technologies.</title>
        <authorList>
            <consortium name="Maize Genome Sequencing Project"/>
            <person name="Ware D."/>
        </authorList>
    </citation>
    <scope>NUCLEOTIDE SEQUENCE [LARGE SCALE GENOMIC DNA]</scope>
    <source>
        <tissue evidence="4">Seedling</tissue>
    </source>
</reference>
<dbReference type="SUPFAM" id="SSF53335">
    <property type="entry name" value="S-adenosyl-L-methionine-dependent methyltransferases"/>
    <property type="match status" value="3"/>
</dbReference>
<dbReference type="eggNOG" id="ENOG502QQAF">
    <property type="taxonomic scope" value="Eukaryota"/>
</dbReference>
<sequence>MASGLQCPDKHTSMNVEAVLHMKSGLGESSYAQNSSHQKKSTETLRSLVMDSATLVYEALRPESFTVADLGCASGTNALGVVEAIVRGVGEACRGRGPSSSSPPPEFSVLLNDLASNDFNTVFARAPEVAGRLKADAGAVVFLSGVPGSFYGRLFLCRSVHLVCSFNSLHWLSQVPAGLRDETNKPLNKGKMFISSTSSPAVPAAYLRQFQKDFNLFLRSRGAEVVSGGRMVLSMLCRETEDYTDVKMTLLWDLLSESLAALVSQGLLEQDVVDAYDAPFYAPSAREIEEEVSKEGSFSLDYVRTFEGSLSSGAGAETDGRKVSMAIRAIQESMLTHHFGAAIIDALFHKYTELVTESMHKGEVKSVQIGAVLGLLEQDVVDAYDAPFYAPSAREIEEEVSKEGSFSLDYVRTFEGSLSSGAGAETDGRKVSMAIRAIHESMLTHHFGAAIIDALFHKYTELVTESMHKGEVKSVQIGAVLGLLEQDVVDAYDAPFYAPSAREIEEEVSKEGSFSLDYVRTFEGSMSSGAGVETDGRKVSMAIRAIHESMLTHHFGAAIIDALFHMYTELVTESMHKGEVKSVQIGAVLVRI</sequence>
<dbReference type="InterPro" id="IPR029063">
    <property type="entry name" value="SAM-dependent_MTases_sf"/>
</dbReference>
<keyword evidence="4" id="KW-0808">Transferase</keyword>
<dbReference type="GO" id="GO:0032259">
    <property type="term" value="P:methylation"/>
    <property type="evidence" value="ECO:0007669"/>
    <property type="project" value="UniProtKB-KW"/>
</dbReference>
<keyword evidence="2" id="KW-0479">Metal-binding</keyword>